<dbReference type="Proteomes" id="UP000030848">
    <property type="component" value="Unassembled WGS sequence"/>
</dbReference>
<dbReference type="GO" id="GO:0005737">
    <property type="term" value="C:cytoplasm"/>
    <property type="evidence" value="ECO:0007669"/>
    <property type="project" value="UniProtKB-SubCell"/>
</dbReference>
<dbReference type="GO" id="GO:0070042">
    <property type="term" value="F:rRNA (uridine-N3-)-methyltransferase activity"/>
    <property type="evidence" value="ECO:0007669"/>
    <property type="project" value="TreeGrafter"/>
</dbReference>
<evidence type="ECO:0000256" key="12">
    <source>
        <dbReference type="PIRNR" id="PIRNR015601"/>
    </source>
</evidence>
<evidence type="ECO:0000256" key="1">
    <source>
        <dbReference type="ARBA" id="ARBA00004496"/>
    </source>
</evidence>
<reference evidence="15 16" key="1">
    <citation type="submission" date="2014-10" db="EMBL/GenBank/DDBJ databases">
        <title>Genome sequence of Micropolyspora internatus JCM3315.</title>
        <authorList>
            <person name="Shin S.-K."/>
            <person name="Yi H."/>
        </authorList>
    </citation>
    <scope>NUCLEOTIDE SEQUENCE [LARGE SCALE GENOMIC DNA]</scope>
    <source>
        <strain evidence="15 16">JCM 3315</strain>
    </source>
</reference>
<keyword evidence="8 12" id="KW-0808">Transferase</keyword>
<evidence type="ECO:0000256" key="7">
    <source>
        <dbReference type="ARBA" id="ARBA00022603"/>
    </source>
</evidence>
<evidence type="ECO:0000256" key="9">
    <source>
        <dbReference type="ARBA" id="ARBA00022691"/>
    </source>
</evidence>
<dbReference type="SUPFAM" id="SSF75217">
    <property type="entry name" value="alpha/beta knot"/>
    <property type="match status" value="1"/>
</dbReference>
<evidence type="ECO:0000256" key="11">
    <source>
        <dbReference type="ARBA" id="ARBA00047944"/>
    </source>
</evidence>
<sequence>MFLVPSLPDTGFAVLEGEEAHHAVTVRRLREGERLALSDGRGGLADCVAHAVHPGRNPTVELRVETTRHVSAPALRVTVAQALAKGDRGELAVETATEAGVDAVVPWRAARSVARWDDGPRGAKALAKWRATARAAAKQARRAWVPEVTEPMTTRQLAARIAETDLALVLDGDASESFVDVDFPEEGELLLVVGPEGGVAPEERATFVEAGARCVRLGPTVLRTSTAATVALGALGALTARWG</sequence>
<evidence type="ECO:0000313" key="15">
    <source>
        <dbReference type="EMBL" id="KHF42541.1"/>
    </source>
</evidence>
<dbReference type="NCBIfam" id="TIGR00046">
    <property type="entry name" value="RsmE family RNA methyltransferase"/>
    <property type="match status" value="1"/>
</dbReference>
<gene>
    <name evidence="15" type="ORF">MINT15_27430</name>
</gene>
<comment type="caution">
    <text evidence="15">The sequence shown here is derived from an EMBL/GenBank/DDBJ whole genome shotgun (WGS) entry which is preliminary data.</text>
</comment>
<evidence type="ECO:0000256" key="3">
    <source>
        <dbReference type="ARBA" id="ARBA00012328"/>
    </source>
</evidence>
<dbReference type="EMBL" id="JRZE01000006">
    <property type="protein sequence ID" value="KHF42541.1"/>
    <property type="molecule type" value="Genomic_DNA"/>
</dbReference>
<keyword evidence="7 12" id="KW-0489">Methyltransferase</keyword>
<dbReference type="Gene3D" id="2.40.240.20">
    <property type="entry name" value="Hypothetical PUA domain-like, domain 1"/>
    <property type="match status" value="1"/>
</dbReference>
<dbReference type="InterPro" id="IPR029026">
    <property type="entry name" value="tRNA_m1G_MTases_N"/>
</dbReference>
<accession>A0A837D7F5</accession>
<protein>
    <recommendedName>
        <fullName evidence="4 12">Ribosomal RNA small subunit methyltransferase E</fullName>
        <ecNumber evidence="3 12">2.1.1.193</ecNumber>
    </recommendedName>
</protein>
<dbReference type="PANTHER" id="PTHR30027:SF3">
    <property type="entry name" value="16S RRNA (URACIL(1498)-N(3))-METHYLTRANSFERASE"/>
    <property type="match status" value="1"/>
</dbReference>
<dbReference type="OMA" id="RCITQWK"/>
<dbReference type="PANTHER" id="PTHR30027">
    <property type="entry name" value="RIBOSOMAL RNA SMALL SUBUNIT METHYLTRANSFERASE E"/>
    <property type="match status" value="1"/>
</dbReference>
<dbReference type="Pfam" id="PF20260">
    <property type="entry name" value="PUA_4"/>
    <property type="match status" value="1"/>
</dbReference>
<keyword evidence="9 12" id="KW-0949">S-adenosyl-L-methionine</keyword>
<keyword evidence="5 12" id="KW-0963">Cytoplasm</keyword>
<dbReference type="InterPro" id="IPR046886">
    <property type="entry name" value="RsmE_MTase_dom"/>
</dbReference>
<evidence type="ECO:0000256" key="5">
    <source>
        <dbReference type="ARBA" id="ARBA00022490"/>
    </source>
</evidence>
<comment type="subcellular location">
    <subcellularLocation>
        <location evidence="1 12">Cytoplasm</location>
    </subcellularLocation>
</comment>
<dbReference type="Gene3D" id="3.40.1280.10">
    <property type="match status" value="1"/>
</dbReference>
<evidence type="ECO:0000256" key="8">
    <source>
        <dbReference type="ARBA" id="ARBA00022679"/>
    </source>
</evidence>
<dbReference type="CDD" id="cd18084">
    <property type="entry name" value="RsmE-like"/>
    <property type="match status" value="1"/>
</dbReference>
<dbReference type="InterPro" id="IPR006700">
    <property type="entry name" value="RsmE"/>
</dbReference>
<dbReference type="InterPro" id="IPR029028">
    <property type="entry name" value="Alpha/beta_knot_MTases"/>
</dbReference>
<evidence type="ECO:0000256" key="6">
    <source>
        <dbReference type="ARBA" id="ARBA00022552"/>
    </source>
</evidence>
<dbReference type="InterPro" id="IPR015947">
    <property type="entry name" value="PUA-like_sf"/>
</dbReference>
<dbReference type="NCBIfam" id="NF008693">
    <property type="entry name" value="PRK11713.2-3"/>
    <property type="match status" value="1"/>
</dbReference>
<evidence type="ECO:0000313" key="16">
    <source>
        <dbReference type="Proteomes" id="UP000030848"/>
    </source>
</evidence>
<evidence type="ECO:0000256" key="10">
    <source>
        <dbReference type="ARBA" id="ARBA00025699"/>
    </source>
</evidence>
<dbReference type="FunFam" id="3.40.1280.10:FF:000023">
    <property type="entry name" value="Ribosomal RNA small subunit methyltransferase E"/>
    <property type="match status" value="1"/>
</dbReference>
<organism evidence="15 16">
    <name type="scientific">Saccharomonospora viridis</name>
    <dbReference type="NCBI Taxonomy" id="1852"/>
    <lineage>
        <taxon>Bacteria</taxon>
        <taxon>Bacillati</taxon>
        <taxon>Actinomycetota</taxon>
        <taxon>Actinomycetes</taxon>
        <taxon>Pseudonocardiales</taxon>
        <taxon>Pseudonocardiaceae</taxon>
        <taxon>Saccharomonospora</taxon>
    </lineage>
</organism>
<evidence type="ECO:0000259" key="13">
    <source>
        <dbReference type="Pfam" id="PF04452"/>
    </source>
</evidence>
<feature type="domain" description="Ribosomal RNA small subunit methyltransferase E PUA-like" evidence="14">
    <location>
        <begin position="15"/>
        <end position="47"/>
    </location>
</feature>
<keyword evidence="6 12" id="KW-0698">rRNA processing</keyword>
<dbReference type="PIRSF" id="PIRSF015601">
    <property type="entry name" value="MTase_slr0722"/>
    <property type="match status" value="1"/>
</dbReference>
<evidence type="ECO:0000256" key="4">
    <source>
        <dbReference type="ARBA" id="ARBA00013673"/>
    </source>
</evidence>
<dbReference type="SUPFAM" id="SSF88697">
    <property type="entry name" value="PUA domain-like"/>
    <property type="match status" value="1"/>
</dbReference>
<comment type="function">
    <text evidence="10 12">Specifically methylates the N3 position of the uracil ring of uridine 1498 (m3U1498) in 16S rRNA. Acts on the fully assembled 30S ribosomal subunit.</text>
</comment>
<evidence type="ECO:0000259" key="14">
    <source>
        <dbReference type="Pfam" id="PF20260"/>
    </source>
</evidence>
<feature type="domain" description="Ribosomal RNA small subunit methyltransferase E methyltransferase" evidence="13">
    <location>
        <begin position="75"/>
        <end position="235"/>
    </location>
</feature>
<proteinExistence type="inferred from homology"/>
<dbReference type="EC" id="2.1.1.193" evidence="3 12"/>
<dbReference type="AlphaFoldDB" id="A0A837D7F5"/>
<comment type="catalytic activity">
    <reaction evidence="11 12">
        <text>uridine(1498) in 16S rRNA + S-adenosyl-L-methionine = N(3)-methyluridine(1498) in 16S rRNA + S-adenosyl-L-homocysteine + H(+)</text>
        <dbReference type="Rhea" id="RHEA:42920"/>
        <dbReference type="Rhea" id="RHEA-COMP:10283"/>
        <dbReference type="Rhea" id="RHEA-COMP:10284"/>
        <dbReference type="ChEBI" id="CHEBI:15378"/>
        <dbReference type="ChEBI" id="CHEBI:57856"/>
        <dbReference type="ChEBI" id="CHEBI:59789"/>
        <dbReference type="ChEBI" id="CHEBI:65315"/>
        <dbReference type="ChEBI" id="CHEBI:74502"/>
        <dbReference type="EC" id="2.1.1.193"/>
    </reaction>
</comment>
<dbReference type="Pfam" id="PF04452">
    <property type="entry name" value="Methyltrans_RNA"/>
    <property type="match status" value="1"/>
</dbReference>
<comment type="similarity">
    <text evidence="2 12">Belongs to the RNA methyltransferase RsmE family.</text>
</comment>
<dbReference type="GO" id="GO:0070475">
    <property type="term" value="P:rRNA base methylation"/>
    <property type="evidence" value="ECO:0007669"/>
    <property type="project" value="TreeGrafter"/>
</dbReference>
<name>A0A837D7F5_9PSEU</name>
<evidence type="ECO:0000256" key="2">
    <source>
        <dbReference type="ARBA" id="ARBA00005528"/>
    </source>
</evidence>
<dbReference type="InterPro" id="IPR046887">
    <property type="entry name" value="RsmE_PUA-like"/>
</dbReference>